<organism evidence="1 2">
    <name type="scientific">Rhizophagus irregularis</name>
    <dbReference type="NCBI Taxonomy" id="588596"/>
    <lineage>
        <taxon>Eukaryota</taxon>
        <taxon>Fungi</taxon>
        <taxon>Fungi incertae sedis</taxon>
        <taxon>Mucoromycota</taxon>
        <taxon>Glomeromycotina</taxon>
        <taxon>Glomeromycetes</taxon>
        <taxon>Glomerales</taxon>
        <taxon>Glomeraceae</taxon>
        <taxon>Rhizophagus</taxon>
    </lineage>
</organism>
<dbReference type="PANTHER" id="PTHR34365:SF7">
    <property type="entry name" value="GLYCINE-RICH DOMAIN-CONTAINING PROTEIN 1"/>
    <property type="match status" value="1"/>
</dbReference>
<name>A0A2N0PY25_9GLOM</name>
<evidence type="ECO:0000313" key="2">
    <source>
        <dbReference type="Proteomes" id="UP000232722"/>
    </source>
</evidence>
<dbReference type="VEuPathDB" id="FungiDB:RhiirA1_328047"/>
<dbReference type="EMBL" id="LLXJ01000291">
    <property type="protein sequence ID" value="PKC11718.1"/>
    <property type="molecule type" value="Genomic_DNA"/>
</dbReference>
<dbReference type="InterPro" id="IPR009836">
    <property type="entry name" value="GRDP-like"/>
</dbReference>
<evidence type="ECO:0000313" key="1">
    <source>
        <dbReference type="EMBL" id="PKC11718.1"/>
    </source>
</evidence>
<dbReference type="VEuPathDB" id="FungiDB:FUN_014599"/>
<reference evidence="1 2" key="2">
    <citation type="submission" date="2017-09" db="EMBL/GenBank/DDBJ databases">
        <title>Extensive intraspecific genome diversity in a model arbuscular mycorrhizal fungus.</title>
        <authorList>
            <person name="Chen E.C."/>
            <person name="Morin E."/>
            <person name="Beaudet D."/>
            <person name="Noel J."/>
            <person name="Ndikumana S."/>
            <person name="Charron P."/>
            <person name="St-Onge C."/>
            <person name="Giorgi J."/>
            <person name="Grigoriev I.V."/>
            <person name="Roux C."/>
            <person name="Martin F.M."/>
            <person name="Corradi N."/>
        </authorList>
    </citation>
    <scope>NUCLEOTIDE SEQUENCE [LARGE SCALE GENOMIC DNA]</scope>
    <source>
        <strain evidence="1 2">A5</strain>
    </source>
</reference>
<comment type="caution">
    <text evidence="1">The sequence shown here is derived from an EMBL/GenBank/DDBJ whole genome shotgun (WGS) entry which is preliminary data.</text>
</comment>
<dbReference type="AlphaFoldDB" id="A0A2N0PY25"/>
<dbReference type="Pfam" id="PF07173">
    <property type="entry name" value="GRDP-like"/>
    <property type="match status" value="1"/>
</dbReference>
<feature type="non-terminal residue" evidence="1">
    <location>
        <position position="1"/>
    </location>
</feature>
<proteinExistence type="predicted"/>
<reference evidence="1 2" key="1">
    <citation type="submission" date="2016-04" db="EMBL/GenBank/DDBJ databases">
        <title>Genome analyses suggest a sexual origin of heterokaryosis in a supposedly ancient asexual fungus.</title>
        <authorList>
            <person name="Ropars J."/>
            <person name="Sedzielewska K."/>
            <person name="Noel J."/>
            <person name="Charron P."/>
            <person name="Farinelli L."/>
            <person name="Marton T."/>
            <person name="Kruger M."/>
            <person name="Pelin A."/>
            <person name="Brachmann A."/>
            <person name="Corradi N."/>
        </authorList>
    </citation>
    <scope>NUCLEOTIDE SEQUENCE [LARGE SCALE GENOMIC DNA]</scope>
    <source>
        <strain evidence="1 2">A5</strain>
    </source>
</reference>
<gene>
    <name evidence="1" type="ORF">RhiirA5_287310</name>
</gene>
<sequence length="97" mass="11406">PNTLLVPTLDIDLGWHTHQIHASLYRAFTQKHIGRIINHGDTLAKRTLSDGFATTARSWYKKYHEPYMHMNPSKYWLSTKKKDHVHCRATLWFFGSL</sequence>
<dbReference type="PANTHER" id="PTHR34365">
    <property type="entry name" value="ENOLASE (DUF1399)"/>
    <property type="match status" value="1"/>
</dbReference>
<dbReference type="Proteomes" id="UP000232722">
    <property type="component" value="Unassembled WGS sequence"/>
</dbReference>
<accession>A0A2N0PY25</accession>
<dbReference type="VEuPathDB" id="FungiDB:RhiirFUN_011751"/>
<protein>
    <submittedName>
        <fullName evidence="1">Uncharacterized protein</fullName>
    </submittedName>
</protein>